<reference evidence="1 2" key="1">
    <citation type="submission" date="2019-03" db="EMBL/GenBank/DDBJ databases">
        <title>Lake Tanganyika Metagenome-Assembled Genomes (MAGs).</title>
        <authorList>
            <person name="Tran P."/>
        </authorList>
    </citation>
    <scope>NUCLEOTIDE SEQUENCE [LARGE SCALE GENOMIC DNA]</scope>
    <source>
        <strain evidence="1">K_DeepCast_65m_m2_236</strain>
    </source>
</reference>
<evidence type="ECO:0000313" key="1">
    <source>
        <dbReference type="EMBL" id="MBM3275879.1"/>
    </source>
</evidence>
<gene>
    <name evidence="1" type="ORF">FJZ00_12050</name>
</gene>
<dbReference type="AlphaFoldDB" id="A0A937X849"/>
<evidence type="ECO:0000313" key="2">
    <source>
        <dbReference type="Proteomes" id="UP000703893"/>
    </source>
</evidence>
<dbReference type="Proteomes" id="UP000703893">
    <property type="component" value="Unassembled WGS sequence"/>
</dbReference>
<accession>A0A937X849</accession>
<dbReference type="EMBL" id="VGJX01000762">
    <property type="protein sequence ID" value="MBM3275879.1"/>
    <property type="molecule type" value="Genomic_DNA"/>
</dbReference>
<proteinExistence type="predicted"/>
<name>A0A937X849_9BACT</name>
<sequence length="67" mass="7870">MPPYSPEFTPTEGVWKITRKMATHNRFYRTVEERDGALTATFEKFRSCPELISPQVARFRLGDFDSR</sequence>
<comment type="caution">
    <text evidence="1">The sequence shown here is derived from an EMBL/GenBank/DDBJ whole genome shotgun (WGS) entry which is preliminary data.</text>
</comment>
<organism evidence="1 2">
    <name type="scientific">Candidatus Tanganyikabacteria bacterium</name>
    <dbReference type="NCBI Taxonomy" id="2961651"/>
    <lineage>
        <taxon>Bacteria</taxon>
        <taxon>Bacillati</taxon>
        <taxon>Candidatus Sericytochromatia</taxon>
        <taxon>Candidatus Tanganyikabacteria</taxon>
    </lineage>
</organism>
<evidence type="ECO:0008006" key="3">
    <source>
        <dbReference type="Google" id="ProtNLM"/>
    </source>
</evidence>
<protein>
    <recommendedName>
        <fullName evidence="3">Tc1-like transposase DDE domain-containing protein</fullName>
    </recommendedName>
</protein>